<feature type="signal peptide" evidence="1">
    <location>
        <begin position="1"/>
        <end position="18"/>
    </location>
</feature>
<dbReference type="PANTHER" id="PTHR13156">
    <property type="entry name" value="NADH-UBIQUINONE OXIDOREDUCTASE 13 KD-A SUBUNIT"/>
    <property type="match status" value="1"/>
</dbReference>
<dbReference type="PANTHER" id="PTHR13156:SF0">
    <property type="entry name" value="NADH DEHYDROGENASE [UBIQUINONE] IRON-SULFUR PROTEIN 6, MITOCHONDRIAL"/>
    <property type="match status" value="1"/>
</dbReference>
<dbReference type="InterPro" id="IPR019401">
    <property type="entry name" value="Znf_CHCC"/>
</dbReference>
<evidence type="ECO:0000313" key="3">
    <source>
        <dbReference type="EMBL" id="GAN10181.1"/>
    </source>
</evidence>
<sequence length="222" mass="24643">MLALFIAESFAKLMIYAALPVCHVNQARDPRRPNLLCDITGKDGKDGAQASHFIYFVTFITNDSYSLVPQVPTLPHTHTHERTMLRQSIQRINTNRVCQTSLKSFTAAYTTSIQPSAKPIAPQVQQAENRATTWSKSQRAKADALVGPRFEQMDLSTQPNPMAAIDLIAEEPIRFVKERITHCDGGGGSLGHPKVYINLDKPGPHACGYCGIRFQKPEGHHH</sequence>
<evidence type="ECO:0000259" key="2">
    <source>
        <dbReference type="Pfam" id="PF10276"/>
    </source>
</evidence>
<reference evidence="3" key="1">
    <citation type="submission" date="2014-09" db="EMBL/GenBank/DDBJ databases">
        <title>Draft genome sequence of an oleaginous Mucoromycotina fungus Mucor ambiguus NBRC6742.</title>
        <authorList>
            <person name="Takeda I."/>
            <person name="Yamane N."/>
            <person name="Morita T."/>
            <person name="Tamano K."/>
            <person name="Machida M."/>
            <person name="Baker S."/>
            <person name="Koike H."/>
        </authorList>
    </citation>
    <scope>NUCLEOTIDE SEQUENCE</scope>
    <source>
        <strain evidence="3">NBRC 6742</strain>
    </source>
</reference>
<dbReference type="GO" id="GO:0006120">
    <property type="term" value="P:mitochondrial electron transport, NADH to ubiquinone"/>
    <property type="evidence" value="ECO:0007669"/>
    <property type="project" value="TreeGrafter"/>
</dbReference>
<feature type="chain" id="PRO_5002199788" evidence="1">
    <location>
        <begin position="19"/>
        <end position="222"/>
    </location>
</feature>
<dbReference type="STRING" id="91626.A0A0C9MHF4"/>
<dbReference type="Pfam" id="PF10276">
    <property type="entry name" value="zf-CHCC"/>
    <property type="match status" value="1"/>
</dbReference>
<feature type="domain" description="Zinc finger CHCC-type" evidence="2">
    <location>
        <begin position="179"/>
        <end position="214"/>
    </location>
</feature>
<keyword evidence="3" id="KW-0830">Ubiquinone</keyword>
<keyword evidence="4" id="KW-1185">Reference proteome</keyword>
<dbReference type="GO" id="GO:0005739">
    <property type="term" value="C:mitochondrion"/>
    <property type="evidence" value="ECO:0007669"/>
    <property type="project" value="GOC"/>
</dbReference>
<gene>
    <name evidence="3" type="ORF">MAM1_0327d09718</name>
</gene>
<dbReference type="Gene3D" id="2.60.260.40">
    <property type="entry name" value="q5lls5 like domains"/>
    <property type="match status" value="1"/>
</dbReference>
<evidence type="ECO:0000313" key="4">
    <source>
        <dbReference type="Proteomes" id="UP000053815"/>
    </source>
</evidence>
<dbReference type="Proteomes" id="UP000053815">
    <property type="component" value="Unassembled WGS sequence"/>
</dbReference>
<dbReference type="OrthoDB" id="307899at2759"/>
<dbReference type="EMBL" id="DF836616">
    <property type="protein sequence ID" value="GAN10181.1"/>
    <property type="molecule type" value="Genomic_DNA"/>
</dbReference>
<evidence type="ECO:0000256" key="1">
    <source>
        <dbReference type="SAM" id="SignalP"/>
    </source>
</evidence>
<dbReference type="FunFam" id="2.60.260.40:FF:000003">
    <property type="entry name" value="NADH dehydrogenase [ubiquinone] iron-sulfur protein 6, mitochondrial"/>
    <property type="match status" value="1"/>
</dbReference>
<dbReference type="AlphaFoldDB" id="A0A0C9MHF4"/>
<accession>A0A0C9MHF4</accession>
<protein>
    <submittedName>
        <fullName evidence="3">Ubiquinone oxidoreductase 20 kd subunit</fullName>
    </submittedName>
</protein>
<organism evidence="3">
    <name type="scientific">Mucor ambiguus</name>
    <dbReference type="NCBI Taxonomy" id="91626"/>
    <lineage>
        <taxon>Eukaryota</taxon>
        <taxon>Fungi</taxon>
        <taxon>Fungi incertae sedis</taxon>
        <taxon>Mucoromycota</taxon>
        <taxon>Mucoromycotina</taxon>
        <taxon>Mucoromycetes</taxon>
        <taxon>Mucorales</taxon>
        <taxon>Mucorineae</taxon>
        <taxon>Mucoraceae</taxon>
        <taxon>Mucor</taxon>
    </lineage>
</organism>
<keyword evidence="1" id="KW-0732">Signal</keyword>
<proteinExistence type="predicted"/>
<name>A0A0C9MHF4_9FUNG</name>